<dbReference type="InterPro" id="IPR001810">
    <property type="entry name" value="F-box_dom"/>
</dbReference>
<dbReference type="Proteomes" id="UP001153461">
    <property type="component" value="Unassembled WGS sequence"/>
</dbReference>
<dbReference type="PROSITE" id="PS50181">
    <property type="entry name" value="FBOX"/>
    <property type="match status" value="1"/>
</dbReference>
<sequence length="635" mass="71915">KMSIAALPVELISKICNQLDFQQLVALRLSCRALYKNSLENFAGTFYRKIRFIVISESIHELEELSKSNGLREHVQELWMIPTVFNGAENPLGMVSISSKSCRQVNGDELESRHAIHKAMLADNSNLLGSEAFSVRLRECMDRFQNLQTIGLAHYKTEFLLDPRQQTVPFLGRRQIMSRIDFRFDVYSLGALTYTGQYSQIRELNSLALSKLFLALCGSSCRPRKLYTCDSNFCGDIGPKIALSEEQCDSLLSTLKGLEDLHLCIDLNEAAWLKLFTKLAPQLEGLVLSQDHMPAYTAKSYIGNMFHDISFTRLRELHIHEFDIYFDSLKPLLLSVKKNLVTLTLERVTIRSEELRAAENPRSQHTNTPYGARFSTSPASQFTSLSYVPTSPLFVPTSPSFVPTSPSYVPTLPAFQPTLSSFSPSPSYTPTVAPPGYGPAPLPVLPVSETAWAESAPQFLQHSSTSESSESTTEEYPSAKWLSTYDPYSPPEFAQGSVCPMWDLQMEWRRNQEKVTCLSSLLDILQNELSLETLSLEDIICDGNYYYFQRVNGNGQSGRVDFDIRKANLSLKEWISRLRPIAHCPGYRILDLKKDEEDWFDKMIGKDSGSFNRLDCDCKRKKKPLWGCPFGCQRY</sequence>
<protein>
    <recommendedName>
        <fullName evidence="2">F-box domain-containing protein</fullName>
    </recommendedName>
</protein>
<dbReference type="OrthoDB" id="5580488at2759"/>
<evidence type="ECO:0000256" key="1">
    <source>
        <dbReference type="SAM" id="MobiDB-lite"/>
    </source>
</evidence>
<feature type="region of interest" description="Disordered" evidence="1">
    <location>
        <begin position="456"/>
        <end position="476"/>
    </location>
</feature>
<reference evidence="3" key="1">
    <citation type="submission" date="2021-07" db="EMBL/GenBank/DDBJ databases">
        <authorList>
            <person name="Branca A.L. A."/>
        </authorList>
    </citation>
    <scope>NUCLEOTIDE SEQUENCE</scope>
</reference>
<evidence type="ECO:0000259" key="2">
    <source>
        <dbReference type="PROSITE" id="PS50181"/>
    </source>
</evidence>
<feature type="non-terminal residue" evidence="3">
    <location>
        <position position="1"/>
    </location>
</feature>
<dbReference type="SUPFAM" id="SSF81383">
    <property type="entry name" value="F-box domain"/>
    <property type="match status" value="1"/>
</dbReference>
<dbReference type="AlphaFoldDB" id="A0A9W4HAW5"/>
<dbReference type="CDD" id="cd09917">
    <property type="entry name" value="F-box_SF"/>
    <property type="match status" value="1"/>
</dbReference>
<dbReference type="InterPro" id="IPR036047">
    <property type="entry name" value="F-box-like_dom_sf"/>
</dbReference>
<feature type="compositionally biased region" description="Low complexity" evidence="1">
    <location>
        <begin position="463"/>
        <end position="475"/>
    </location>
</feature>
<comment type="caution">
    <text evidence="3">The sequence shown here is derived from an EMBL/GenBank/DDBJ whole genome shotgun (WGS) entry which is preliminary data.</text>
</comment>
<gene>
    <name evidence="3" type="ORF">PNAL_LOCUS548</name>
</gene>
<accession>A0A9W4HAW5</accession>
<evidence type="ECO:0000313" key="4">
    <source>
        <dbReference type="Proteomes" id="UP001153461"/>
    </source>
</evidence>
<feature type="domain" description="F-box" evidence="2">
    <location>
        <begin position="1"/>
        <end position="50"/>
    </location>
</feature>
<name>A0A9W4HAW5_PENNA</name>
<organism evidence="3 4">
    <name type="scientific">Penicillium nalgiovense</name>
    <dbReference type="NCBI Taxonomy" id="60175"/>
    <lineage>
        <taxon>Eukaryota</taxon>
        <taxon>Fungi</taxon>
        <taxon>Dikarya</taxon>
        <taxon>Ascomycota</taxon>
        <taxon>Pezizomycotina</taxon>
        <taxon>Eurotiomycetes</taxon>
        <taxon>Eurotiomycetidae</taxon>
        <taxon>Eurotiales</taxon>
        <taxon>Aspergillaceae</taxon>
        <taxon>Penicillium</taxon>
    </lineage>
</organism>
<proteinExistence type="predicted"/>
<evidence type="ECO:0000313" key="3">
    <source>
        <dbReference type="EMBL" id="CAG7953025.1"/>
    </source>
</evidence>
<dbReference type="EMBL" id="CAJVNV010000014">
    <property type="protein sequence ID" value="CAG7953025.1"/>
    <property type="molecule type" value="Genomic_DNA"/>
</dbReference>